<dbReference type="InterPro" id="IPR017850">
    <property type="entry name" value="Alkaline_phosphatase_core_sf"/>
</dbReference>
<evidence type="ECO:0000313" key="3">
    <source>
        <dbReference type="Proteomes" id="UP000346198"/>
    </source>
</evidence>
<dbReference type="EMBL" id="CAAHFH010000001">
    <property type="protein sequence ID" value="VGO19093.1"/>
    <property type="molecule type" value="Genomic_DNA"/>
</dbReference>
<accession>A0A6C2UGW1</accession>
<organism evidence="2 3">
    <name type="scientific">Pontiella sulfatireligans</name>
    <dbReference type="NCBI Taxonomy" id="2750658"/>
    <lineage>
        <taxon>Bacteria</taxon>
        <taxon>Pseudomonadati</taxon>
        <taxon>Kiritimatiellota</taxon>
        <taxon>Kiritimatiellia</taxon>
        <taxon>Kiritimatiellales</taxon>
        <taxon>Pontiellaceae</taxon>
        <taxon>Pontiella</taxon>
    </lineage>
</organism>
<evidence type="ECO:0008006" key="4">
    <source>
        <dbReference type="Google" id="ProtNLM"/>
    </source>
</evidence>
<evidence type="ECO:0000256" key="1">
    <source>
        <dbReference type="SAM" id="MobiDB-lite"/>
    </source>
</evidence>
<evidence type="ECO:0000313" key="2">
    <source>
        <dbReference type="EMBL" id="VGO19093.1"/>
    </source>
</evidence>
<protein>
    <recommendedName>
        <fullName evidence="4">Arylsulfatase</fullName>
    </recommendedName>
</protein>
<sequence>MDLTETTGEWKLIDGTGGGGNKETWDADNKRSLTIRQICGTPQQLFNLKKDPGERVNLLSDPSSEARAKEQELYELLNRIRGDKAWGVEGSSSVPR</sequence>
<name>A0A6C2UGW1_9BACT</name>
<keyword evidence="3" id="KW-1185">Reference proteome</keyword>
<gene>
    <name evidence="2" type="ORF">SCARR_01149</name>
</gene>
<reference evidence="2 3" key="1">
    <citation type="submission" date="2019-04" db="EMBL/GenBank/DDBJ databases">
        <authorList>
            <person name="Van Vliet M D."/>
        </authorList>
    </citation>
    <scope>NUCLEOTIDE SEQUENCE [LARGE SCALE GENOMIC DNA]</scope>
    <source>
        <strain evidence="2 3">F21</strain>
    </source>
</reference>
<dbReference type="AlphaFoldDB" id="A0A6C2UGW1"/>
<dbReference type="SUPFAM" id="SSF53649">
    <property type="entry name" value="Alkaline phosphatase-like"/>
    <property type="match status" value="1"/>
</dbReference>
<feature type="region of interest" description="Disordered" evidence="1">
    <location>
        <begin position="1"/>
        <end position="24"/>
    </location>
</feature>
<dbReference type="Proteomes" id="UP000346198">
    <property type="component" value="Unassembled WGS sequence"/>
</dbReference>
<proteinExistence type="predicted"/>
<dbReference type="Gene3D" id="3.30.1120.10">
    <property type="match status" value="1"/>
</dbReference>